<evidence type="ECO:0000256" key="1">
    <source>
        <dbReference type="SAM" id="Phobius"/>
    </source>
</evidence>
<evidence type="ECO:0000256" key="2">
    <source>
        <dbReference type="SAM" id="SignalP"/>
    </source>
</evidence>
<dbReference type="PANTHER" id="PTHR43081:SF1">
    <property type="entry name" value="ADENYLATE CYCLASE, TERMINAL-DIFFERENTIATION SPECIFIC"/>
    <property type="match status" value="1"/>
</dbReference>
<dbReference type="Pfam" id="PF00211">
    <property type="entry name" value="Guanylate_cyc"/>
    <property type="match status" value="1"/>
</dbReference>
<dbReference type="RefSeq" id="WP_244270065.1">
    <property type="nucleotide sequence ID" value="NZ_CYHE01000010.1"/>
</dbReference>
<evidence type="ECO:0000259" key="3">
    <source>
        <dbReference type="PROSITE" id="PS50125"/>
    </source>
</evidence>
<dbReference type="Pfam" id="PF05226">
    <property type="entry name" value="CHASE2"/>
    <property type="match status" value="1"/>
</dbReference>
<feature type="transmembrane region" description="Helical" evidence="1">
    <location>
        <begin position="422"/>
        <end position="439"/>
    </location>
</feature>
<evidence type="ECO:0000313" key="4">
    <source>
        <dbReference type="EMBL" id="CUA98571.1"/>
    </source>
</evidence>
<dbReference type="InterPro" id="IPR007890">
    <property type="entry name" value="CHASE2"/>
</dbReference>
<accession>A0A0K6I675</accession>
<keyword evidence="5" id="KW-1185">Reference proteome</keyword>
<evidence type="ECO:0000313" key="5">
    <source>
        <dbReference type="Proteomes" id="UP000183900"/>
    </source>
</evidence>
<feature type="transmembrane region" description="Helical" evidence="1">
    <location>
        <begin position="388"/>
        <end position="410"/>
    </location>
</feature>
<dbReference type="EMBL" id="CYHE01000010">
    <property type="protein sequence ID" value="CUA98571.1"/>
    <property type="molecule type" value="Genomic_DNA"/>
</dbReference>
<keyword evidence="2" id="KW-0732">Signal</keyword>
<dbReference type="InterPro" id="IPR029787">
    <property type="entry name" value="Nucleotide_cyclase"/>
</dbReference>
<dbReference type="Gene3D" id="3.30.70.1230">
    <property type="entry name" value="Nucleotide cyclase"/>
    <property type="match status" value="1"/>
</dbReference>
<feature type="chain" id="PRO_5005505278" evidence="2">
    <location>
        <begin position="26"/>
        <end position="731"/>
    </location>
</feature>
<dbReference type="InterPro" id="IPR001054">
    <property type="entry name" value="A/G_cyclase"/>
</dbReference>
<dbReference type="GO" id="GO:0004016">
    <property type="term" value="F:adenylate cyclase activity"/>
    <property type="evidence" value="ECO:0007669"/>
    <property type="project" value="UniProtKB-ARBA"/>
</dbReference>
<dbReference type="PANTHER" id="PTHR43081">
    <property type="entry name" value="ADENYLATE CYCLASE, TERMINAL-DIFFERENTIATION SPECIFIC-RELATED"/>
    <property type="match status" value="1"/>
</dbReference>
<dbReference type="InterPro" id="IPR050697">
    <property type="entry name" value="Adenylyl/Guanylyl_Cyclase_3/4"/>
</dbReference>
<proteinExistence type="predicted"/>
<dbReference type="CDD" id="cd07302">
    <property type="entry name" value="CHD"/>
    <property type="match status" value="1"/>
</dbReference>
<keyword evidence="1" id="KW-0812">Transmembrane</keyword>
<dbReference type="GO" id="GO:0009190">
    <property type="term" value="P:cyclic nucleotide biosynthetic process"/>
    <property type="evidence" value="ECO:0007669"/>
    <property type="project" value="InterPro"/>
</dbReference>
<name>A0A0K6I675_9HYPH</name>
<dbReference type="PROSITE" id="PS50125">
    <property type="entry name" value="GUANYLATE_CYCLASE_2"/>
    <property type="match status" value="1"/>
</dbReference>
<keyword evidence="1" id="KW-0472">Membrane</keyword>
<organism evidence="4 5">
    <name type="scientific">Pannonibacter indicus</name>
    <dbReference type="NCBI Taxonomy" id="466044"/>
    <lineage>
        <taxon>Bacteria</taxon>
        <taxon>Pseudomonadati</taxon>
        <taxon>Pseudomonadota</taxon>
        <taxon>Alphaproteobacteria</taxon>
        <taxon>Hyphomicrobiales</taxon>
        <taxon>Stappiaceae</taxon>
        <taxon>Pannonibacter</taxon>
    </lineage>
</organism>
<dbReference type="SMART" id="SM00044">
    <property type="entry name" value="CYCc"/>
    <property type="match status" value="1"/>
</dbReference>
<gene>
    <name evidence="4" type="ORF">Ga0061067_11050</name>
</gene>
<feature type="transmembrane region" description="Helical" evidence="1">
    <location>
        <begin position="362"/>
        <end position="381"/>
    </location>
</feature>
<feature type="signal peptide" evidence="2">
    <location>
        <begin position="1"/>
        <end position="25"/>
    </location>
</feature>
<dbReference type="SMART" id="SM01080">
    <property type="entry name" value="CHASE2"/>
    <property type="match status" value="1"/>
</dbReference>
<dbReference type="SUPFAM" id="SSF55073">
    <property type="entry name" value="Nucleotide cyclase"/>
    <property type="match status" value="1"/>
</dbReference>
<dbReference type="Proteomes" id="UP000183900">
    <property type="component" value="Unassembled WGS sequence"/>
</dbReference>
<dbReference type="AlphaFoldDB" id="A0A0K6I675"/>
<reference evidence="5" key="1">
    <citation type="submission" date="2015-08" db="EMBL/GenBank/DDBJ databases">
        <authorList>
            <person name="Varghese N."/>
        </authorList>
    </citation>
    <scope>NUCLEOTIDE SEQUENCE [LARGE SCALE GENOMIC DNA]</scope>
    <source>
        <strain evidence="5">DSM 23407</strain>
    </source>
</reference>
<keyword evidence="1" id="KW-1133">Transmembrane helix</keyword>
<protein>
    <submittedName>
        <fullName evidence="4">Adenylate/guanylate cyclase</fullName>
    </submittedName>
</protein>
<dbReference type="GO" id="GO:0035556">
    <property type="term" value="P:intracellular signal transduction"/>
    <property type="evidence" value="ECO:0007669"/>
    <property type="project" value="InterPro"/>
</dbReference>
<sequence length="731" mass="78282">MGFGHFMGKRARVALVTLAALASLAGIRAIDPPFLQAVRELSFDYYQRLAPRGYQDSPVRVVDIDDASLALYGQWPWPRDRMAEIVNTLNSMGAAAIAFDVIFAEADRSSPRQLALSLPESSIAASPDLKAALKSLPDTDELFAQALAEAPSILGFAILPSATPQQPQLKAGMAHVGPSPAGLLAPYASALGAILPLQEAASGTGSVSLSADDTGGIVRRIPLLVTDGTEVFPSLAVEALRVAQGATGLITRADETGKGGGAINGIRVGSFSVPVTETGEFWVYYDWNRPERYVSVADLLDPQKRPKVQPLIDGQIIFIGTSAAGLFDIRSTPLGEQVPGVSIHAQATEQIISGNFLSRPDWAEGAEIIAVLLAGLVLVVLLPLTGGLITGAAAVCLTVLMFGGSLLLFVQNGLLIDGLYPSITAFVVFAIGTSMLYVMTDREKRFVRQAFSQYLSPELVSQLEQQPDQLVLGGELRPMTILFMDVRGFTPISEQLTPTELVHFLNTLLSPLSDAIQAHGGTIDKYIGDSIMAFWNAPVRVENHAAMACAASLKMLDVVDRLNAEDAFGFKARNFKTQSVQIGIGLNTGEACVGNMGSSRRFNYSVIGDAVNVASRIESSCKSVGADLVVSEDTRTQAPDFAYLEAGAIPLKGKSRPVKLFALIGDQELRRSEAFRTLELHHMKLMDALDNRKPEAAAAALADCRNAAPPELTVFYDRLAERLERLETEMA</sequence>
<feature type="domain" description="Guanylate cyclase" evidence="3">
    <location>
        <begin position="480"/>
        <end position="618"/>
    </location>
</feature>